<sequence length="120" mass="13874">MYFELYCISITVPGLVIEPPLVVARRVRYYVALAHFHFSRVGKASRQSRRSRADRVAEGEEVRREHAACYIHFFDCAGARKDVGSRCQKQQDAPKHVAKQSLSKSGNREWLLRVIIERDK</sequence>
<name>A0A014PA71_9HYPO</name>
<evidence type="ECO:0000313" key="1">
    <source>
        <dbReference type="EMBL" id="EXV00496.1"/>
    </source>
</evidence>
<comment type="caution">
    <text evidence="1">The sequence shown here is derived from an EMBL/GenBank/DDBJ whole genome shotgun (WGS) entry which is preliminary data.</text>
</comment>
<protein>
    <submittedName>
        <fullName evidence="1">Uncharacterized protein</fullName>
    </submittedName>
</protein>
<dbReference type="Proteomes" id="UP000030151">
    <property type="component" value="Unassembled WGS sequence"/>
</dbReference>
<reference evidence="1 2" key="1">
    <citation type="submission" date="2014-02" db="EMBL/GenBank/DDBJ databases">
        <title>The genome sequence of the entomopathogenic fungus Metarhizium robertsii ARSEF 2575.</title>
        <authorList>
            <person name="Giuliano Garisto Donzelli B."/>
            <person name="Roe B.A."/>
            <person name="Macmil S.L."/>
            <person name="Krasnoff S.B."/>
            <person name="Gibson D.M."/>
        </authorList>
    </citation>
    <scope>NUCLEOTIDE SEQUENCE [LARGE SCALE GENOMIC DNA]</scope>
    <source>
        <strain evidence="1 2">ARSEF 2575</strain>
    </source>
</reference>
<gene>
    <name evidence="1" type="ORF">X797_006558</name>
</gene>
<evidence type="ECO:0000313" key="2">
    <source>
        <dbReference type="Proteomes" id="UP000030151"/>
    </source>
</evidence>
<proteinExistence type="predicted"/>
<accession>A0A014PA71</accession>
<dbReference type="AlphaFoldDB" id="A0A014PA71"/>
<dbReference type="HOGENOM" id="CLU_2050196_0_0_1"/>
<dbReference type="EMBL" id="JELW01000013">
    <property type="protein sequence ID" value="EXV00496.1"/>
    <property type="molecule type" value="Genomic_DNA"/>
</dbReference>
<organism evidence="1 2">
    <name type="scientific">Metarhizium robertsii</name>
    <dbReference type="NCBI Taxonomy" id="568076"/>
    <lineage>
        <taxon>Eukaryota</taxon>
        <taxon>Fungi</taxon>
        <taxon>Dikarya</taxon>
        <taxon>Ascomycota</taxon>
        <taxon>Pezizomycotina</taxon>
        <taxon>Sordariomycetes</taxon>
        <taxon>Hypocreomycetidae</taxon>
        <taxon>Hypocreales</taxon>
        <taxon>Clavicipitaceae</taxon>
        <taxon>Metarhizium</taxon>
    </lineage>
</organism>